<dbReference type="Gene3D" id="1.10.3720.10">
    <property type="entry name" value="MetI-like"/>
    <property type="match status" value="1"/>
</dbReference>
<reference evidence="13 14" key="1">
    <citation type="submission" date="2024-01" db="EMBL/GenBank/DDBJ databases">
        <title>Multi-omics insights into the function and evolution of sodium benzoate biodegradation pathways in Benzoatithermus flavus gen. nov., sp. nov. from hot spring.</title>
        <authorList>
            <person name="Hu C.-J."/>
            <person name="Li W.-J."/>
        </authorList>
    </citation>
    <scope>NUCLEOTIDE SEQUENCE [LARGE SCALE GENOMIC DNA]</scope>
    <source>
        <strain evidence="13 14">SYSU G07066</strain>
    </source>
</reference>
<organism evidence="13 14">
    <name type="scientific">Benzoatithermus flavus</name>
    <dbReference type="NCBI Taxonomy" id="3108223"/>
    <lineage>
        <taxon>Bacteria</taxon>
        <taxon>Pseudomonadati</taxon>
        <taxon>Pseudomonadota</taxon>
        <taxon>Alphaproteobacteria</taxon>
        <taxon>Geminicoccales</taxon>
        <taxon>Geminicoccaceae</taxon>
        <taxon>Benzoatithermus</taxon>
    </lineage>
</organism>
<dbReference type="EMBL" id="JBBLZC010000026">
    <property type="protein sequence ID" value="MEK0085387.1"/>
    <property type="molecule type" value="Genomic_DNA"/>
</dbReference>
<evidence type="ECO:0000259" key="12">
    <source>
        <dbReference type="PROSITE" id="PS50928"/>
    </source>
</evidence>
<feature type="transmembrane region" description="Helical" evidence="10">
    <location>
        <begin position="83"/>
        <end position="103"/>
    </location>
</feature>
<evidence type="ECO:0000256" key="2">
    <source>
        <dbReference type="ARBA" id="ARBA00004651"/>
    </source>
</evidence>
<feature type="transmembrane region" description="Helical" evidence="10">
    <location>
        <begin position="40"/>
        <end position="63"/>
    </location>
</feature>
<dbReference type="InterPro" id="IPR035906">
    <property type="entry name" value="MetI-like_sf"/>
</dbReference>
<dbReference type="SUPFAM" id="SSF161098">
    <property type="entry name" value="MetI-like"/>
    <property type="match status" value="1"/>
</dbReference>
<keyword evidence="11" id="KW-0997">Cell inner membrane</keyword>
<dbReference type="RefSeq" id="WP_418161236.1">
    <property type="nucleotide sequence ID" value="NZ_JBBLZC010000026.1"/>
</dbReference>
<gene>
    <name evidence="13" type="primary">modB</name>
    <name evidence="13" type="ORF">U1T56_19720</name>
</gene>
<feature type="domain" description="ABC transmembrane type-1" evidence="12">
    <location>
        <begin position="6"/>
        <end position="213"/>
    </location>
</feature>
<keyword evidence="8 10" id="KW-1133">Transmembrane helix</keyword>
<comment type="function">
    <text evidence="1 11">Part of the binding-protein-dependent transport system for molybdenum; probably responsible for the translocation of the substrate across the membrane.</text>
</comment>
<feature type="transmembrane region" description="Helical" evidence="10">
    <location>
        <begin position="139"/>
        <end position="157"/>
    </location>
</feature>
<evidence type="ECO:0000313" key="14">
    <source>
        <dbReference type="Proteomes" id="UP001375743"/>
    </source>
</evidence>
<dbReference type="Proteomes" id="UP001375743">
    <property type="component" value="Unassembled WGS sequence"/>
</dbReference>
<evidence type="ECO:0000256" key="10">
    <source>
        <dbReference type="RuleBase" id="RU363032"/>
    </source>
</evidence>
<keyword evidence="4 10" id="KW-0813">Transport</keyword>
<dbReference type="InterPro" id="IPR000515">
    <property type="entry name" value="MetI-like"/>
</dbReference>
<evidence type="ECO:0000256" key="8">
    <source>
        <dbReference type="ARBA" id="ARBA00022989"/>
    </source>
</evidence>
<dbReference type="PANTHER" id="PTHR30183:SF8">
    <property type="entry name" value="MOLYBDENUM TRANSPORT SYSTEM PERMEASE"/>
    <property type="match status" value="1"/>
</dbReference>
<protein>
    <recommendedName>
        <fullName evidence="11">Molybdenum transport system permease</fullName>
    </recommendedName>
</protein>
<evidence type="ECO:0000256" key="5">
    <source>
        <dbReference type="ARBA" id="ARBA00022475"/>
    </source>
</evidence>
<dbReference type="Pfam" id="PF00528">
    <property type="entry name" value="BPD_transp_1"/>
    <property type="match status" value="1"/>
</dbReference>
<evidence type="ECO:0000256" key="3">
    <source>
        <dbReference type="ARBA" id="ARBA00007069"/>
    </source>
</evidence>
<evidence type="ECO:0000256" key="6">
    <source>
        <dbReference type="ARBA" id="ARBA00022505"/>
    </source>
</evidence>
<comment type="subcellular location">
    <subcellularLocation>
        <location evidence="11">Cell inner membrane</location>
        <topology evidence="11">Multi-pass membrane protein</topology>
    </subcellularLocation>
    <subcellularLocation>
        <location evidence="2 10">Cell membrane</location>
        <topology evidence="2 10">Multi-pass membrane protein</topology>
    </subcellularLocation>
</comment>
<evidence type="ECO:0000256" key="11">
    <source>
        <dbReference type="RuleBase" id="RU365097"/>
    </source>
</evidence>
<evidence type="ECO:0000313" key="13">
    <source>
        <dbReference type="EMBL" id="MEK0085387.1"/>
    </source>
</evidence>
<dbReference type="NCBIfam" id="TIGR02141">
    <property type="entry name" value="modB_ABC"/>
    <property type="match status" value="1"/>
</dbReference>
<keyword evidence="5" id="KW-1003">Cell membrane</keyword>
<evidence type="ECO:0000256" key="1">
    <source>
        <dbReference type="ARBA" id="ARBA00002949"/>
    </source>
</evidence>
<sequence>MDWTALWLSLRLGAVTVLLLLPLGIWAGRVLAYRRFLGRTLVEAAVALPLVLPPTVLGYYLLVGFGVDAPLGRLWQSLAGRQLAFSFEGLVLASVIVNLPFAIQPIQRAFEAIPRAVREAAACCGMPPFAVLRRIELPLAWPGILTAMILSFAHTLGEFGVVLMVGGSIPGETRTVAIAIYDRVQALDEAGAGRMALLLVLISLATIALSFVLSRRMGRRLD</sequence>
<proteinExistence type="inferred from homology"/>
<evidence type="ECO:0000256" key="7">
    <source>
        <dbReference type="ARBA" id="ARBA00022692"/>
    </source>
</evidence>
<keyword evidence="14" id="KW-1185">Reference proteome</keyword>
<dbReference type="InterPro" id="IPR011867">
    <property type="entry name" value="ModB_ABC"/>
</dbReference>
<keyword evidence="9 10" id="KW-0472">Membrane</keyword>
<dbReference type="CDD" id="cd06261">
    <property type="entry name" value="TM_PBP2"/>
    <property type="match status" value="1"/>
</dbReference>
<name>A0ABU8XW13_9PROT</name>
<dbReference type="PANTHER" id="PTHR30183">
    <property type="entry name" value="MOLYBDENUM TRANSPORT SYSTEM PERMEASE PROTEIN MODB"/>
    <property type="match status" value="1"/>
</dbReference>
<keyword evidence="7 10" id="KW-0812">Transmembrane</keyword>
<keyword evidence="6 11" id="KW-0500">Molybdenum</keyword>
<evidence type="ECO:0000256" key="9">
    <source>
        <dbReference type="ARBA" id="ARBA00023136"/>
    </source>
</evidence>
<feature type="transmembrane region" description="Helical" evidence="10">
    <location>
        <begin position="6"/>
        <end position="28"/>
    </location>
</feature>
<comment type="similarity">
    <text evidence="3 11">Belongs to the binding-protein-dependent transport system permease family. CysTW subfamily.</text>
</comment>
<accession>A0ABU8XW13</accession>
<evidence type="ECO:0000256" key="4">
    <source>
        <dbReference type="ARBA" id="ARBA00022448"/>
    </source>
</evidence>
<feature type="transmembrane region" description="Helical" evidence="10">
    <location>
        <begin position="195"/>
        <end position="213"/>
    </location>
</feature>
<dbReference type="PROSITE" id="PS50928">
    <property type="entry name" value="ABC_TM1"/>
    <property type="match status" value="1"/>
</dbReference>
<comment type="caution">
    <text evidence="13">The sequence shown here is derived from an EMBL/GenBank/DDBJ whole genome shotgun (WGS) entry which is preliminary data.</text>
</comment>